<sequence>MNEADDSYEEFFEKVIHAYHIPEKLEAMKGKWPSKLSTRGLNWLAKAFLKHHKIKEQDIFERYNLDKQEICTGVFCPNSKCASRMPMIRKNGSWFCKACLCQAKNAHFAALKDYALLFGPKITNSEAQRFLHLDSCNTAYKLLQGLSLSTKGKTKF</sequence>
<dbReference type="AlphaFoldDB" id="A0A1H3RGB9"/>
<accession>A0A1H3RGB9</accession>
<organism evidence="1 2">
    <name type="scientific">Evansella caseinilytica</name>
    <dbReference type="NCBI Taxonomy" id="1503961"/>
    <lineage>
        <taxon>Bacteria</taxon>
        <taxon>Bacillati</taxon>
        <taxon>Bacillota</taxon>
        <taxon>Bacilli</taxon>
        <taxon>Bacillales</taxon>
        <taxon>Bacillaceae</taxon>
        <taxon>Evansella</taxon>
    </lineage>
</organism>
<protein>
    <submittedName>
        <fullName evidence="1">Uncharacterized protein</fullName>
    </submittedName>
</protein>
<dbReference type="STRING" id="1503961.SAMN05421736_10880"/>
<name>A0A1H3RGB9_9BACI</name>
<reference evidence="2" key="1">
    <citation type="submission" date="2016-10" db="EMBL/GenBank/DDBJ databases">
        <authorList>
            <person name="Varghese N."/>
            <person name="Submissions S."/>
        </authorList>
    </citation>
    <scope>NUCLEOTIDE SEQUENCE [LARGE SCALE GENOMIC DNA]</scope>
    <source>
        <strain evidence="2">SP</strain>
    </source>
</reference>
<evidence type="ECO:0000313" key="1">
    <source>
        <dbReference type="EMBL" id="SDZ24385.1"/>
    </source>
</evidence>
<gene>
    <name evidence="1" type="ORF">SAMN05421736_10880</name>
</gene>
<dbReference type="EMBL" id="FNPI01000008">
    <property type="protein sequence ID" value="SDZ24385.1"/>
    <property type="molecule type" value="Genomic_DNA"/>
</dbReference>
<dbReference type="OrthoDB" id="569879at2"/>
<evidence type="ECO:0000313" key="2">
    <source>
        <dbReference type="Proteomes" id="UP000198935"/>
    </source>
</evidence>
<keyword evidence="2" id="KW-1185">Reference proteome</keyword>
<proteinExistence type="predicted"/>
<dbReference type="Proteomes" id="UP000198935">
    <property type="component" value="Unassembled WGS sequence"/>
</dbReference>